<keyword evidence="2" id="KW-0472">Membrane</keyword>
<dbReference type="EMBL" id="BAABJP010000021">
    <property type="protein sequence ID" value="GAA5161016.1"/>
    <property type="molecule type" value="Genomic_DNA"/>
</dbReference>
<keyword evidence="4" id="KW-1185">Reference proteome</keyword>
<comment type="caution">
    <text evidence="3">The sequence shown here is derived from an EMBL/GenBank/DDBJ whole genome shotgun (WGS) entry which is preliminary data.</text>
</comment>
<dbReference type="Pfam" id="PF13687">
    <property type="entry name" value="DUF4153"/>
    <property type="match status" value="1"/>
</dbReference>
<evidence type="ECO:0000256" key="1">
    <source>
        <dbReference type="SAM" id="MobiDB-lite"/>
    </source>
</evidence>
<reference evidence="4" key="1">
    <citation type="journal article" date="2019" name="Int. J. Syst. Evol. Microbiol.">
        <title>The Global Catalogue of Microorganisms (GCM) 10K type strain sequencing project: providing services to taxonomists for standard genome sequencing and annotation.</title>
        <authorList>
            <consortium name="The Broad Institute Genomics Platform"/>
            <consortium name="The Broad Institute Genome Sequencing Center for Infectious Disease"/>
            <person name="Wu L."/>
            <person name="Ma J."/>
        </authorList>
    </citation>
    <scope>NUCLEOTIDE SEQUENCE [LARGE SCALE GENOMIC DNA]</scope>
    <source>
        <strain evidence="4">JCM 18303</strain>
    </source>
</reference>
<feature type="region of interest" description="Disordered" evidence="1">
    <location>
        <begin position="1"/>
        <end position="25"/>
    </location>
</feature>
<feature type="transmembrane region" description="Helical" evidence="2">
    <location>
        <begin position="371"/>
        <end position="391"/>
    </location>
</feature>
<feature type="transmembrane region" description="Helical" evidence="2">
    <location>
        <begin position="333"/>
        <end position="351"/>
    </location>
</feature>
<feature type="transmembrane region" description="Helical" evidence="2">
    <location>
        <begin position="258"/>
        <end position="282"/>
    </location>
</feature>
<gene>
    <name evidence="3" type="ORF">GCM10023321_44620</name>
</gene>
<dbReference type="RefSeq" id="WP_185063691.1">
    <property type="nucleotide sequence ID" value="NZ_BAABJP010000021.1"/>
</dbReference>
<keyword evidence="2" id="KW-0812">Transmembrane</keyword>
<proteinExistence type="predicted"/>
<name>A0ABP9QFD1_9PSEU</name>
<protein>
    <submittedName>
        <fullName evidence="3">DUF4173 domain-containing protein</fullName>
    </submittedName>
</protein>
<evidence type="ECO:0000256" key="2">
    <source>
        <dbReference type="SAM" id="Phobius"/>
    </source>
</evidence>
<sequence length="507" mass="52677">MTEPTTQTPPAPPKPETKPRTPVWRKPAAPASAVAVGAVVLVGVAAATIRPWQGLGLGWALFGLVVAVPTAVLAWRAPGGPERSRLASAGWAVIALGLLGVLALRDLEELGLLCVPVAALAGSLAVAGGRSARGLALGAIAVPSLAIGGLAWFGRGVGALNPFRDREDNAPVRTAVAVLVALALLAVFGPLLAGADARFGKLLEALLPELDLAWLASRLGQAVLLGAGMVGAGYLLAAPPRADAAGAGPGKRLRRVEWALPVGGLVVLFTAFVALQLSTLFGGDEFVLRTTGLTYAEYARSGFWQLIVVAALTLLVIMTAARWARLDTRADRAWLRGLLGGLAGLTLVILASALHRMWTYQQAYGFTVTRLVVIAIELWLGVVYLMVFAAGVRPRASWLPRAVLGTGAAALLALFLAGPDGIVAERNVARWQQTGKIDTHYLSRLSADAAPALDRLPDPLRGCALGHYQRGPSDDWRDWNAARAHAAKLPPAGLRGCSPGASGTGGD</sequence>
<organism evidence="3 4">
    <name type="scientific">Pseudonocardia eucalypti</name>
    <dbReference type="NCBI Taxonomy" id="648755"/>
    <lineage>
        <taxon>Bacteria</taxon>
        <taxon>Bacillati</taxon>
        <taxon>Actinomycetota</taxon>
        <taxon>Actinomycetes</taxon>
        <taxon>Pseudonocardiales</taxon>
        <taxon>Pseudonocardiaceae</taxon>
        <taxon>Pseudonocardia</taxon>
    </lineage>
</organism>
<accession>A0ABP9QFD1</accession>
<feature type="transmembrane region" description="Helical" evidence="2">
    <location>
        <begin position="135"/>
        <end position="154"/>
    </location>
</feature>
<evidence type="ECO:0000313" key="4">
    <source>
        <dbReference type="Proteomes" id="UP001428817"/>
    </source>
</evidence>
<feature type="transmembrane region" description="Helical" evidence="2">
    <location>
        <begin position="87"/>
        <end position="104"/>
    </location>
</feature>
<feature type="transmembrane region" description="Helical" evidence="2">
    <location>
        <begin position="398"/>
        <end position="417"/>
    </location>
</feature>
<dbReference type="Proteomes" id="UP001428817">
    <property type="component" value="Unassembled WGS sequence"/>
</dbReference>
<feature type="transmembrane region" description="Helical" evidence="2">
    <location>
        <begin position="215"/>
        <end position="237"/>
    </location>
</feature>
<keyword evidence="2" id="KW-1133">Transmembrane helix</keyword>
<feature type="transmembrane region" description="Helical" evidence="2">
    <location>
        <begin position="28"/>
        <end position="49"/>
    </location>
</feature>
<feature type="transmembrane region" description="Helical" evidence="2">
    <location>
        <begin position="175"/>
        <end position="195"/>
    </location>
</feature>
<feature type="transmembrane region" description="Helical" evidence="2">
    <location>
        <begin position="56"/>
        <end position="75"/>
    </location>
</feature>
<dbReference type="InterPro" id="IPR025291">
    <property type="entry name" value="DUF4153"/>
</dbReference>
<evidence type="ECO:0000313" key="3">
    <source>
        <dbReference type="EMBL" id="GAA5161016.1"/>
    </source>
</evidence>
<feature type="transmembrane region" description="Helical" evidence="2">
    <location>
        <begin position="111"/>
        <end position="129"/>
    </location>
</feature>
<feature type="transmembrane region" description="Helical" evidence="2">
    <location>
        <begin position="302"/>
        <end position="321"/>
    </location>
</feature>